<evidence type="ECO:0000313" key="1">
    <source>
        <dbReference type="EMBL" id="KHG05262.1"/>
    </source>
</evidence>
<sequence>MKRCLNEINLNMFRLRTKEIGFGSGENESCRLAVPFRFISSEIFGFMIRAWGLSAKSITLSTAFGTFIS</sequence>
<name>A0A0B0MY26_GOSAR</name>
<dbReference type="Proteomes" id="UP000032142">
    <property type="component" value="Unassembled WGS sequence"/>
</dbReference>
<gene>
    <name evidence="1" type="ORF">F383_31152</name>
</gene>
<protein>
    <submittedName>
        <fullName evidence="1">Protein preli-like protein</fullName>
    </submittedName>
</protein>
<proteinExistence type="predicted"/>
<dbReference type="AlphaFoldDB" id="A0A0B0MY26"/>
<comment type="caution">
    <text evidence="1">The sequence shown here is derived from an EMBL/GenBank/DDBJ whole genome shotgun (WGS) entry which is preliminary data.</text>
</comment>
<keyword evidence="2" id="KW-1185">Reference proteome</keyword>
<accession>A0A0B0MY26</accession>
<organism evidence="1 2">
    <name type="scientific">Gossypium arboreum</name>
    <name type="common">Tree cotton</name>
    <name type="synonym">Gossypium nanking</name>
    <dbReference type="NCBI Taxonomy" id="29729"/>
    <lineage>
        <taxon>Eukaryota</taxon>
        <taxon>Viridiplantae</taxon>
        <taxon>Streptophyta</taxon>
        <taxon>Embryophyta</taxon>
        <taxon>Tracheophyta</taxon>
        <taxon>Spermatophyta</taxon>
        <taxon>Magnoliopsida</taxon>
        <taxon>eudicotyledons</taxon>
        <taxon>Gunneridae</taxon>
        <taxon>Pentapetalae</taxon>
        <taxon>rosids</taxon>
        <taxon>malvids</taxon>
        <taxon>Malvales</taxon>
        <taxon>Malvaceae</taxon>
        <taxon>Malvoideae</taxon>
        <taxon>Gossypium</taxon>
    </lineage>
</organism>
<reference evidence="2" key="1">
    <citation type="submission" date="2014-09" db="EMBL/GenBank/DDBJ databases">
        <authorList>
            <person name="Mudge J."/>
            <person name="Ramaraj T."/>
            <person name="Lindquist I.E."/>
            <person name="Bharti A.K."/>
            <person name="Sundararajan A."/>
            <person name="Cameron C.T."/>
            <person name="Woodward J.E."/>
            <person name="May G.D."/>
            <person name="Brubaker C."/>
            <person name="Broadhvest J."/>
            <person name="Wilkins T.A."/>
        </authorList>
    </citation>
    <scope>NUCLEOTIDE SEQUENCE</scope>
    <source>
        <strain evidence="2">cv. AKA8401</strain>
    </source>
</reference>
<dbReference type="EMBL" id="JRRC01426782">
    <property type="protein sequence ID" value="KHG05262.1"/>
    <property type="molecule type" value="Genomic_DNA"/>
</dbReference>
<evidence type="ECO:0000313" key="2">
    <source>
        <dbReference type="Proteomes" id="UP000032142"/>
    </source>
</evidence>